<accession>A0ABU6WSL3</accession>
<reference evidence="2 3" key="1">
    <citation type="journal article" date="2023" name="Plants (Basel)">
        <title>Bridging the Gap: Combining Genomics and Transcriptomics Approaches to Understand Stylosanthes scabra, an Orphan Legume from the Brazilian Caatinga.</title>
        <authorList>
            <person name="Ferreira-Neto J.R.C."/>
            <person name="da Silva M.D."/>
            <person name="Binneck E."/>
            <person name="de Melo N.F."/>
            <person name="da Silva R.H."/>
            <person name="de Melo A.L.T.M."/>
            <person name="Pandolfi V."/>
            <person name="Bustamante F.O."/>
            <person name="Brasileiro-Vidal A.C."/>
            <person name="Benko-Iseppon A.M."/>
        </authorList>
    </citation>
    <scope>NUCLEOTIDE SEQUENCE [LARGE SCALE GENOMIC DNA]</scope>
    <source>
        <tissue evidence="2">Leaves</tissue>
    </source>
</reference>
<evidence type="ECO:0000313" key="3">
    <source>
        <dbReference type="Proteomes" id="UP001341840"/>
    </source>
</evidence>
<dbReference type="Proteomes" id="UP001341840">
    <property type="component" value="Unassembled WGS sequence"/>
</dbReference>
<evidence type="ECO:0000256" key="1">
    <source>
        <dbReference type="SAM" id="MobiDB-lite"/>
    </source>
</evidence>
<feature type="region of interest" description="Disordered" evidence="1">
    <location>
        <begin position="44"/>
        <end position="111"/>
    </location>
</feature>
<comment type="caution">
    <text evidence="2">The sequence shown here is derived from an EMBL/GenBank/DDBJ whole genome shotgun (WGS) entry which is preliminary data.</text>
</comment>
<dbReference type="EMBL" id="JASCZI010182115">
    <property type="protein sequence ID" value="MED6187068.1"/>
    <property type="molecule type" value="Genomic_DNA"/>
</dbReference>
<organism evidence="2 3">
    <name type="scientific">Stylosanthes scabra</name>
    <dbReference type="NCBI Taxonomy" id="79078"/>
    <lineage>
        <taxon>Eukaryota</taxon>
        <taxon>Viridiplantae</taxon>
        <taxon>Streptophyta</taxon>
        <taxon>Embryophyta</taxon>
        <taxon>Tracheophyta</taxon>
        <taxon>Spermatophyta</taxon>
        <taxon>Magnoliopsida</taxon>
        <taxon>eudicotyledons</taxon>
        <taxon>Gunneridae</taxon>
        <taxon>Pentapetalae</taxon>
        <taxon>rosids</taxon>
        <taxon>fabids</taxon>
        <taxon>Fabales</taxon>
        <taxon>Fabaceae</taxon>
        <taxon>Papilionoideae</taxon>
        <taxon>50 kb inversion clade</taxon>
        <taxon>dalbergioids sensu lato</taxon>
        <taxon>Dalbergieae</taxon>
        <taxon>Pterocarpus clade</taxon>
        <taxon>Stylosanthes</taxon>
    </lineage>
</organism>
<protein>
    <submittedName>
        <fullName evidence="2">Uncharacterized protein</fullName>
    </submittedName>
</protein>
<evidence type="ECO:0000313" key="2">
    <source>
        <dbReference type="EMBL" id="MED6187068.1"/>
    </source>
</evidence>
<keyword evidence="3" id="KW-1185">Reference proteome</keyword>
<sequence length="163" mass="18786">MESQKSSIKKDGSIKSNIQFRSAHALVKQYQMRREHVLATCAFGRKKGAEKKNKLQATKKRPISEDGGQRKMPMKNNKTTNEDEGQSKMPKENMTINEDNGTKKKKTRGPTQLKHIHDMEGQIELSWYSGKPIEPTRENVQQLSYFLATLGRNFKWVTLLYTN</sequence>
<name>A0ABU6WSL3_9FABA</name>
<proteinExistence type="predicted"/>
<gene>
    <name evidence="2" type="ORF">PIB30_072887</name>
</gene>